<dbReference type="AlphaFoldDB" id="K9X893"/>
<evidence type="ECO:0000313" key="2">
    <source>
        <dbReference type="Proteomes" id="UP000010475"/>
    </source>
</evidence>
<dbReference type="KEGG" id="csg:Cylst_5905"/>
<accession>K9X893</accession>
<dbReference type="Proteomes" id="UP000010475">
    <property type="component" value="Chromosome"/>
</dbReference>
<reference evidence="1 2" key="1">
    <citation type="submission" date="2012-06" db="EMBL/GenBank/DDBJ databases">
        <title>Finished chromosome of genome of Cylindrospermum stagnale PCC 7417.</title>
        <authorList>
            <consortium name="US DOE Joint Genome Institute"/>
            <person name="Gugger M."/>
            <person name="Coursin T."/>
            <person name="Rippka R."/>
            <person name="Tandeau De Marsac N."/>
            <person name="Huntemann M."/>
            <person name="Wei C.-L."/>
            <person name="Han J."/>
            <person name="Detter J.C."/>
            <person name="Han C."/>
            <person name="Tapia R."/>
            <person name="Chen A."/>
            <person name="Kyrpides N."/>
            <person name="Mavromatis K."/>
            <person name="Markowitz V."/>
            <person name="Szeto E."/>
            <person name="Ivanova N."/>
            <person name="Pagani I."/>
            <person name="Pati A."/>
            <person name="Goodwin L."/>
            <person name="Nordberg H.P."/>
            <person name="Cantor M.N."/>
            <person name="Hua S.X."/>
            <person name="Woyke T."/>
            <person name="Kerfeld C.A."/>
        </authorList>
    </citation>
    <scope>NUCLEOTIDE SEQUENCE [LARGE SCALE GENOMIC DNA]</scope>
    <source>
        <strain evidence="1 2">PCC 7417</strain>
    </source>
</reference>
<keyword evidence="2" id="KW-1185">Reference proteome</keyword>
<dbReference type="EMBL" id="CP003642">
    <property type="protein sequence ID" value="AFZ27882.1"/>
    <property type="molecule type" value="Genomic_DNA"/>
</dbReference>
<evidence type="ECO:0000313" key="1">
    <source>
        <dbReference type="EMBL" id="AFZ27882.1"/>
    </source>
</evidence>
<sequence length="83" mass="9442">MGIPSFAGDEANSPVKIALLDLDKLFWRIDQRLQELPAGKFEGRKEVELLIEIEEFREQLGVYERLIIKIDENPDIGLASTSL</sequence>
<name>K9X893_9NOST</name>
<dbReference type="HOGENOM" id="CLU_2536988_0_0_3"/>
<protein>
    <submittedName>
        <fullName evidence="1">Uncharacterized protein</fullName>
    </submittedName>
</protein>
<dbReference type="eggNOG" id="COG5465">
    <property type="taxonomic scope" value="Bacteria"/>
</dbReference>
<organism evidence="1 2">
    <name type="scientific">Cylindrospermum stagnale PCC 7417</name>
    <dbReference type="NCBI Taxonomy" id="56107"/>
    <lineage>
        <taxon>Bacteria</taxon>
        <taxon>Bacillati</taxon>
        <taxon>Cyanobacteriota</taxon>
        <taxon>Cyanophyceae</taxon>
        <taxon>Nostocales</taxon>
        <taxon>Nostocaceae</taxon>
        <taxon>Cylindrospermum</taxon>
    </lineage>
</organism>
<dbReference type="RefSeq" id="WP_015211115.1">
    <property type="nucleotide sequence ID" value="NC_019757.1"/>
</dbReference>
<proteinExistence type="predicted"/>
<gene>
    <name evidence="1" type="ORF">Cylst_5905</name>
</gene>